<dbReference type="SUPFAM" id="SSF48498">
    <property type="entry name" value="Tetracyclin repressor-like, C-terminal domain"/>
    <property type="match status" value="1"/>
</dbReference>
<name>A0ABP6GNT1_9ACTN</name>
<dbReference type="PANTHER" id="PTHR30055:SF229">
    <property type="entry name" value="HTH-TYPE TRANSCRIPTIONAL REPRESSOR RV1474C"/>
    <property type="match status" value="1"/>
</dbReference>
<keyword evidence="4" id="KW-0804">Transcription</keyword>
<dbReference type="PROSITE" id="PS50977">
    <property type="entry name" value="HTH_TETR_2"/>
    <property type="match status" value="1"/>
</dbReference>
<dbReference type="Pfam" id="PF00440">
    <property type="entry name" value="TetR_N"/>
    <property type="match status" value="1"/>
</dbReference>
<dbReference type="SUPFAM" id="SSF46689">
    <property type="entry name" value="Homeodomain-like"/>
    <property type="match status" value="1"/>
</dbReference>
<keyword evidence="3 5" id="KW-0238">DNA-binding</keyword>
<dbReference type="InterPro" id="IPR036271">
    <property type="entry name" value="Tet_transcr_reg_TetR-rel_C_sf"/>
</dbReference>
<keyword evidence="1" id="KW-0678">Repressor</keyword>
<feature type="domain" description="HTH tetR-type" evidence="6">
    <location>
        <begin position="10"/>
        <end position="70"/>
    </location>
</feature>
<keyword evidence="8" id="KW-1185">Reference proteome</keyword>
<dbReference type="PANTHER" id="PTHR30055">
    <property type="entry name" value="HTH-TYPE TRANSCRIPTIONAL REGULATOR RUTR"/>
    <property type="match status" value="1"/>
</dbReference>
<sequence>MPKVSPEHLEQRRQQIIEAASRCFAVKGFNGTSMQDIFKESGLSAGAVYRYFPAKADLVSEIAADKQAAVQSVLREMLAREELPPLPEVFHDFLVAFLEHLDVDGKIRLLPEAWAAALHDELVGEIIKRILVSVRGIWTEFAVRYQREGRLSATADPAAVAVVLTGLIPGFVLQYLIAGDITPDLVRQGLEGLLSPE</sequence>
<evidence type="ECO:0000256" key="4">
    <source>
        <dbReference type="ARBA" id="ARBA00023163"/>
    </source>
</evidence>
<protein>
    <submittedName>
        <fullName evidence="7">TetR/AcrR family transcriptional regulator</fullName>
    </submittedName>
</protein>
<proteinExistence type="predicted"/>
<evidence type="ECO:0000256" key="5">
    <source>
        <dbReference type="PROSITE-ProRule" id="PRU00335"/>
    </source>
</evidence>
<dbReference type="Pfam" id="PF13977">
    <property type="entry name" value="TetR_C_6"/>
    <property type="match status" value="1"/>
</dbReference>
<evidence type="ECO:0000256" key="3">
    <source>
        <dbReference type="ARBA" id="ARBA00023125"/>
    </source>
</evidence>
<organism evidence="7 8">
    <name type="scientific">Actinocorallia aurantiaca</name>
    <dbReference type="NCBI Taxonomy" id="46204"/>
    <lineage>
        <taxon>Bacteria</taxon>
        <taxon>Bacillati</taxon>
        <taxon>Actinomycetota</taxon>
        <taxon>Actinomycetes</taxon>
        <taxon>Streptosporangiales</taxon>
        <taxon>Thermomonosporaceae</taxon>
        <taxon>Actinocorallia</taxon>
    </lineage>
</organism>
<evidence type="ECO:0000313" key="8">
    <source>
        <dbReference type="Proteomes" id="UP001501842"/>
    </source>
</evidence>
<dbReference type="InterPro" id="IPR023772">
    <property type="entry name" value="DNA-bd_HTH_TetR-type_CS"/>
</dbReference>
<evidence type="ECO:0000259" key="6">
    <source>
        <dbReference type="PROSITE" id="PS50977"/>
    </source>
</evidence>
<dbReference type="Gene3D" id="1.10.357.10">
    <property type="entry name" value="Tetracycline Repressor, domain 2"/>
    <property type="match status" value="1"/>
</dbReference>
<comment type="caution">
    <text evidence="7">The sequence shown here is derived from an EMBL/GenBank/DDBJ whole genome shotgun (WGS) entry which is preliminary data.</text>
</comment>
<dbReference type="RefSeq" id="WP_344451145.1">
    <property type="nucleotide sequence ID" value="NZ_BAAATZ010000012.1"/>
</dbReference>
<dbReference type="InterPro" id="IPR039538">
    <property type="entry name" value="BetI_C"/>
</dbReference>
<gene>
    <name evidence="7" type="ORF">GCM10010439_31680</name>
</gene>
<dbReference type="PROSITE" id="PS01081">
    <property type="entry name" value="HTH_TETR_1"/>
    <property type="match status" value="1"/>
</dbReference>
<keyword evidence="2" id="KW-0805">Transcription regulation</keyword>
<dbReference type="InterPro" id="IPR050109">
    <property type="entry name" value="HTH-type_TetR-like_transc_reg"/>
</dbReference>
<evidence type="ECO:0000256" key="2">
    <source>
        <dbReference type="ARBA" id="ARBA00023015"/>
    </source>
</evidence>
<dbReference type="InterPro" id="IPR001647">
    <property type="entry name" value="HTH_TetR"/>
</dbReference>
<evidence type="ECO:0000313" key="7">
    <source>
        <dbReference type="EMBL" id="GAA2727018.1"/>
    </source>
</evidence>
<dbReference type="InterPro" id="IPR009057">
    <property type="entry name" value="Homeodomain-like_sf"/>
</dbReference>
<accession>A0ABP6GNT1</accession>
<evidence type="ECO:0000256" key="1">
    <source>
        <dbReference type="ARBA" id="ARBA00022491"/>
    </source>
</evidence>
<dbReference type="PRINTS" id="PR00455">
    <property type="entry name" value="HTHTETR"/>
</dbReference>
<dbReference type="Proteomes" id="UP001501842">
    <property type="component" value="Unassembled WGS sequence"/>
</dbReference>
<feature type="DNA-binding region" description="H-T-H motif" evidence="5">
    <location>
        <begin position="33"/>
        <end position="52"/>
    </location>
</feature>
<reference evidence="8" key="1">
    <citation type="journal article" date="2019" name="Int. J. Syst. Evol. Microbiol.">
        <title>The Global Catalogue of Microorganisms (GCM) 10K type strain sequencing project: providing services to taxonomists for standard genome sequencing and annotation.</title>
        <authorList>
            <consortium name="The Broad Institute Genomics Platform"/>
            <consortium name="The Broad Institute Genome Sequencing Center for Infectious Disease"/>
            <person name="Wu L."/>
            <person name="Ma J."/>
        </authorList>
    </citation>
    <scope>NUCLEOTIDE SEQUENCE [LARGE SCALE GENOMIC DNA]</scope>
    <source>
        <strain evidence="8">JCM 8201</strain>
    </source>
</reference>
<dbReference type="EMBL" id="BAAATZ010000012">
    <property type="protein sequence ID" value="GAA2727018.1"/>
    <property type="molecule type" value="Genomic_DNA"/>
</dbReference>